<accession>F6X2K4</accession>
<evidence type="ECO:0000313" key="2">
    <source>
        <dbReference type="Proteomes" id="UP000008144"/>
    </source>
</evidence>
<sequence length="83" mass="9993">MRPQTPRRMLIYSRFNFTQKFKATQFSIKHVENPKLPPVWLFESWKRKRAHFSEESVILFIFSLSLWNPSCPRSIVAVFITTF</sequence>
<dbReference type="InParanoid" id="F6X2K4"/>
<reference evidence="1" key="4">
    <citation type="submission" date="2025-09" db="UniProtKB">
        <authorList>
            <consortium name="Ensembl"/>
        </authorList>
    </citation>
    <scope>IDENTIFICATION</scope>
</reference>
<reference evidence="1" key="3">
    <citation type="submission" date="2025-08" db="UniProtKB">
        <authorList>
            <consortium name="Ensembl"/>
        </authorList>
    </citation>
    <scope>IDENTIFICATION</scope>
</reference>
<dbReference type="EMBL" id="EAAA01002960">
    <property type="status" value="NOT_ANNOTATED_CDS"/>
    <property type="molecule type" value="Genomic_DNA"/>
</dbReference>
<keyword evidence="2" id="KW-1185">Reference proteome</keyword>
<dbReference type="Ensembl" id="ENSCINT00000017160.3">
    <property type="protein sequence ID" value="ENSCINP00000017160.3"/>
    <property type="gene ID" value="ENSCING00000008421.3"/>
</dbReference>
<reference evidence="2" key="1">
    <citation type="journal article" date="2002" name="Science">
        <title>The draft genome of Ciona intestinalis: insights into chordate and vertebrate origins.</title>
        <authorList>
            <person name="Dehal P."/>
            <person name="Satou Y."/>
            <person name="Campbell R.K."/>
            <person name="Chapman J."/>
            <person name="Degnan B."/>
            <person name="De Tomaso A."/>
            <person name="Davidson B."/>
            <person name="Di Gregorio A."/>
            <person name="Gelpke M."/>
            <person name="Goodstein D.M."/>
            <person name="Harafuji N."/>
            <person name="Hastings K.E."/>
            <person name="Ho I."/>
            <person name="Hotta K."/>
            <person name="Huang W."/>
            <person name="Kawashima T."/>
            <person name="Lemaire P."/>
            <person name="Martinez D."/>
            <person name="Meinertzhagen I.A."/>
            <person name="Necula S."/>
            <person name="Nonaka M."/>
            <person name="Putnam N."/>
            <person name="Rash S."/>
            <person name="Saiga H."/>
            <person name="Satake M."/>
            <person name="Terry A."/>
            <person name="Yamada L."/>
            <person name="Wang H.G."/>
            <person name="Awazu S."/>
            <person name="Azumi K."/>
            <person name="Boore J."/>
            <person name="Branno M."/>
            <person name="Chin-Bow S."/>
            <person name="DeSantis R."/>
            <person name="Doyle S."/>
            <person name="Francino P."/>
            <person name="Keys D.N."/>
            <person name="Haga S."/>
            <person name="Hayashi H."/>
            <person name="Hino K."/>
            <person name="Imai K.S."/>
            <person name="Inaba K."/>
            <person name="Kano S."/>
            <person name="Kobayashi K."/>
            <person name="Kobayashi M."/>
            <person name="Lee B.I."/>
            <person name="Makabe K.W."/>
            <person name="Manohar C."/>
            <person name="Matassi G."/>
            <person name="Medina M."/>
            <person name="Mochizuki Y."/>
            <person name="Mount S."/>
            <person name="Morishita T."/>
            <person name="Miura S."/>
            <person name="Nakayama A."/>
            <person name="Nishizaka S."/>
            <person name="Nomoto H."/>
            <person name="Ohta F."/>
            <person name="Oishi K."/>
            <person name="Rigoutsos I."/>
            <person name="Sano M."/>
            <person name="Sasaki A."/>
            <person name="Sasakura Y."/>
            <person name="Shoguchi E."/>
            <person name="Shin-i T."/>
            <person name="Spagnuolo A."/>
            <person name="Stainier D."/>
            <person name="Suzuki M.M."/>
            <person name="Tassy O."/>
            <person name="Takatori N."/>
            <person name="Tokuoka M."/>
            <person name="Yagi K."/>
            <person name="Yoshizaki F."/>
            <person name="Wada S."/>
            <person name="Zhang C."/>
            <person name="Hyatt P.D."/>
            <person name="Larimer F."/>
            <person name="Detter C."/>
            <person name="Doggett N."/>
            <person name="Glavina T."/>
            <person name="Hawkins T."/>
            <person name="Richardson P."/>
            <person name="Lucas S."/>
            <person name="Kohara Y."/>
            <person name="Levine M."/>
            <person name="Satoh N."/>
            <person name="Rokhsar D.S."/>
        </authorList>
    </citation>
    <scope>NUCLEOTIDE SEQUENCE [LARGE SCALE GENOMIC DNA]</scope>
</reference>
<proteinExistence type="predicted"/>
<organism evidence="1 2">
    <name type="scientific">Ciona intestinalis</name>
    <name type="common">Transparent sea squirt</name>
    <name type="synonym">Ascidia intestinalis</name>
    <dbReference type="NCBI Taxonomy" id="7719"/>
    <lineage>
        <taxon>Eukaryota</taxon>
        <taxon>Metazoa</taxon>
        <taxon>Chordata</taxon>
        <taxon>Tunicata</taxon>
        <taxon>Ascidiacea</taxon>
        <taxon>Phlebobranchia</taxon>
        <taxon>Cionidae</taxon>
        <taxon>Ciona</taxon>
    </lineage>
</organism>
<dbReference type="Proteomes" id="UP000008144">
    <property type="component" value="Chromosome 9"/>
</dbReference>
<dbReference type="AlphaFoldDB" id="F6X2K4"/>
<evidence type="ECO:0000313" key="1">
    <source>
        <dbReference type="Ensembl" id="ENSCINP00000017160.3"/>
    </source>
</evidence>
<protein>
    <submittedName>
        <fullName evidence="1">Uncharacterized protein</fullName>
    </submittedName>
</protein>
<reference evidence="1" key="2">
    <citation type="journal article" date="2008" name="Genome Biol.">
        <title>Improved genome assembly and evidence-based global gene model set for the chordate Ciona intestinalis: new insight into intron and operon populations.</title>
        <authorList>
            <person name="Satou Y."/>
            <person name="Mineta K."/>
            <person name="Ogasawara M."/>
            <person name="Sasakura Y."/>
            <person name="Shoguchi E."/>
            <person name="Ueno K."/>
            <person name="Yamada L."/>
            <person name="Matsumoto J."/>
            <person name="Wasserscheid J."/>
            <person name="Dewar K."/>
            <person name="Wiley G.B."/>
            <person name="Macmil S.L."/>
            <person name="Roe B.A."/>
            <person name="Zeller R.W."/>
            <person name="Hastings K.E."/>
            <person name="Lemaire P."/>
            <person name="Lindquist E."/>
            <person name="Endo T."/>
            <person name="Hotta K."/>
            <person name="Inaba K."/>
        </authorList>
    </citation>
    <scope>NUCLEOTIDE SEQUENCE [LARGE SCALE GENOMIC DNA]</scope>
    <source>
        <strain evidence="1">wild type</strain>
    </source>
</reference>
<name>F6X2K4_CIOIN</name>
<dbReference type="HOGENOM" id="CLU_2541891_0_0_1"/>